<evidence type="ECO:0000256" key="7">
    <source>
        <dbReference type="ARBA" id="ARBA00023136"/>
    </source>
</evidence>
<evidence type="ECO:0000313" key="12">
    <source>
        <dbReference type="Proteomes" id="UP000313645"/>
    </source>
</evidence>
<dbReference type="Pfam" id="PF03553">
    <property type="entry name" value="Na_H_antiporter"/>
    <property type="match status" value="1"/>
</dbReference>
<feature type="transmembrane region" description="Helical" evidence="9">
    <location>
        <begin position="73"/>
        <end position="97"/>
    </location>
</feature>
<dbReference type="EMBL" id="SJDL01000038">
    <property type="protein sequence ID" value="TBW49829.1"/>
    <property type="molecule type" value="Genomic_DNA"/>
</dbReference>
<keyword evidence="7 9" id="KW-0472">Membrane</keyword>
<evidence type="ECO:0000256" key="6">
    <source>
        <dbReference type="ARBA" id="ARBA00022989"/>
    </source>
</evidence>
<keyword evidence="12" id="KW-1185">Reference proteome</keyword>
<feature type="transmembrane region" description="Helical" evidence="9">
    <location>
        <begin position="412"/>
        <end position="438"/>
    </location>
</feature>
<name>A0ABY1ZFL8_9GAMM</name>
<reference evidence="11 12" key="1">
    <citation type="submission" date="2019-02" db="EMBL/GenBank/DDBJ databases">
        <title>Marinobacter halodurans sp. nov., a marine bacterium isolated from sea tidal flat.</title>
        <authorList>
            <person name="Yoo Y."/>
            <person name="Lee D.W."/>
            <person name="Kim B.S."/>
            <person name="Kim J.-J."/>
        </authorList>
    </citation>
    <scope>NUCLEOTIDE SEQUENCE [LARGE SCALE GENOMIC DNA]</scope>
    <source>
        <strain evidence="11 12">YJ-S3-2</strain>
    </source>
</reference>
<comment type="similarity">
    <text evidence="8">Belongs to the NhaC Na(+)/H(+) (TC 2.A.35) antiporter family.</text>
</comment>
<keyword evidence="3" id="KW-0050">Antiport</keyword>
<feature type="transmembrane region" description="Helical" evidence="9">
    <location>
        <begin position="12"/>
        <end position="36"/>
    </location>
</feature>
<evidence type="ECO:0000256" key="8">
    <source>
        <dbReference type="ARBA" id="ARBA00038435"/>
    </source>
</evidence>
<feature type="domain" description="Na+/H+ antiporter NhaC-like C-terminal" evidence="10">
    <location>
        <begin position="168"/>
        <end position="461"/>
    </location>
</feature>
<feature type="transmembrane region" description="Helical" evidence="9">
    <location>
        <begin position="145"/>
        <end position="171"/>
    </location>
</feature>
<dbReference type="InterPro" id="IPR018461">
    <property type="entry name" value="Na/H_Antiport_NhaC-like_C"/>
</dbReference>
<keyword evidence="6 9" id="KW-1133">Transmembrane helix</keyword>
<evidence type="ECO:0000256" key="2">
    <source>
        <dbReference type="ARBA" id="ARBA00022448"/>
    </source>
</evidence>
<feature type="transmembrane region" description="Helical" evidence="9">
    <location>
        <begin position="117"/>
        <end position="138"/>
    </location>
</feature>
<protein>
    <submittedName>
        <fullName evidence="11">Na+/H+ antiporter NhaC</fullName>
    </submittedName>
</protein>
<dbReference type="RefSeq" id="WP_131483486.1">
    <property type="nucleotide sequence ID" value="NZ_SJDL01000038.1"/>
</dbReference>
<feature type="transmembrane region" description="Helical" evidence="9">
    <location>
        <begin position="444"/>
        <end position="465"/>
    </location>
</feature>
<keyword evidence="5 9" id="KW-0812">Transmembrane</keyword>
<dbReference type="InterPro" id="IPR004770">
    <property type="entry name" value="Na/H_antiport_NhaC"/>
</dbReference>
<accession>A0ABY1ZFL8</accession>
<feature type="transmembrane region" description="Helical" evidence="9">
    <location>
        <begin position="273"/>
        <end position="300"/>
    </location>
</feature>
<feature type="transmembrane region" description="Helical" evidence="9">
    <location>
        <begin position="320"/>
        <end position="338"/>
    </location>
</feature>
<dbReference type="Proteomes" id="UP000313645">
    <property type="component" value="Unassembled WGS sequence"/>
</dbReference>
<keyword evidence="4" id="KW-1003">Cell membrane</keyword>
<proteinExistence type="inferred from homology"/>
<evidence type="ECO:0000313" key="11">
    <source>
        <dbReference type="EMBL" id="TBW49829.1"/>
    </source>
</evidence>
<organism evidence="11 12">
    <name type="scientific">Marinobacter halodurans</name>
    <dbReference type="NCBI Taxonomy" id="2528979"/>
    <lineage>
        <taxon>Bacteria</taxon>
        <taxon>Pseudomonadati</taxon>
        <taxon>Pseudomonadota</taxon>
        <taxon>Gammaproteobacteria</taxon>
        <taxon>Pseudomonadales</taxon>
        <taxon>Marinobacteraceae</taxon>
        <taxon>Marinobacter</taxon>
    </lineage>
</organism>
<evidence type="ECO:0000259" key="10">
    <source>
        <dbReference type="Pfam" id="PF03553"/>
    </source>
</evidence>
<dbReference type="NCBIfam" id="TIGR00931">
    <property type="entry name" value="antiport_nhaC"/>
    <property type="match status" value="1"/>
</dbReference>
<evidence type="ECO:0000256" key="4">
    <source>
        <dbReference type="ARBA" id="ARBA00022475"/>
    </source>
</evidence>
<dbReference type="PANTHER" id="PTHR33451">
    <property type="entry name" value="MALATE-2H(+)/NA(+)-LACTATE ANTIPORTER"/>
    <property type="match status" value="1"/>
</dbReference>
<evidence type="ECO:0000256" key="9">
    <source>
        <dbReference type="SAM" id="Phobius"/>
    </source>
</evidence>
<sequence length="491" mass="51534">MLDETHPEAEAYPAPSFGLSLTVFVLCAFTIGFSVIKLGVDAHIPMIISATICALVGVFILKRPWREIEQGITGGITIALVPVVILMLVGLLVATWIASGTVPTMIYYGMQVLSPRYFLVASFLICSVVSVATGSSWTTAGTVGLALMGAGGVLGISAPMIAGAVISGAYFGDKMSPLSDTTNLAPAMAGSDLFDHIRAMTWTTIPACLIAGVVYTVMGLHFSGDLASVEDIAEMSGLLNAHFTLGLFTLIPPAFILFAAIRKYPAIPSLIIGILLAAVLAIAVQGVAPAKLIGIVHYGFKADTGVSAVDSLLSRGGLDPMMWTISLIICALCFGGILERCGFLGSILTTFSRILRKPSSLIGTTLASCVAGNVFLGDQFLGIIVPGRTFRPAFERLGLAPRMLSRTLEDSGTLTAALIPWTSGGAYMFGVLGVSAFSYAPYAVFNWLTPLLAFAMTMMGIGIFWKVKEGQVTRRKPAQSASVTAPSPEVS</sequence>
<keyword evidence="2" id="KW-0813">Transport</keyword>
<evidence type="ECO:0000256" key="1">
    <source>
        <dbReference type="ARBA" id="ARBA00004651"/>
    </source>
</evidence>
<dbReference type="PANTHER" id="PTHR33451:SF3">
    <property type="entry name" value="MALATE-2H(+)_NA(+)-LACTATE ANTIPORTER"/>
    <property type="match status" value="1"/>
</dbReference>
<comment type="caution">
    <text evidence="11">The sequence shown here is derived from an EMBL/GenBank/DDBJ whole genome shotgun (WGS) entry which is preliminary data.</text>
</comment>
<evidence type="ECO:0000256" key="5">
    <source>
        <dbReference type="ARBA" id="ARBA00022692"/>
    </source>
</evidence>
<feature type="transmembrane region" description="Helical" evidence="9">
    <location>
        <begin position="241"/>
        <end position="261"/>
    </location>
</feature>
<feature type="transmembrane region" description="Helical" evidence="9">
    <location>
        <begin position="42"/>
        <end position="61"/>
    </location>
</feature>
<gene>
    <name evidence="11" type="primary">nhaC</name>
    <name evidence="11" type="ORF">EZI54_19135</name>
</gene>
<evidence type="ECO:0000256" key="3">
    <source>
        <dbReference type="ARBA" id="ARBA00022449"/>
    </source>
</evidence>
<comment type="subcellular location">
    <subcellularLocation>
        <location evidence="1">Cell membrane</location>
        <topology evidence="1">Multi-pass membrane protein</topology>
    </subcellularLocation>
</comment>
<dbReference type="InterPro" id="IPR052180">
    <property type="entry name" value="NhaC_Na-H+_Antiporter"/>
</dbReference>